<gene>
    <name evidence="1" type="primary">SETMAR_1</name>
    <name evidence="1" type="ORF">TNCT_257541</name>
</gene>
<dbReference type="Gene3D" id="3.30.420.10">
    <property type="entry name" value="Ribonuclease H-like superfamily/Ribonuclease H"/>
    <property type="match status" value="1"/>
</dbReference>
<protein>
    <submittedName>
        <fullName evidence="1">Histone-lysine N-methyltransferase SETMAR</fullName>
    </submittedName>
</protein>
<dbReference type="EMBL" id="BMAO01027141">
    <property type="protein sequence ID" value="GFR14777.1"/>
    <property type="molecule type" value="Genomic_DNA"/>
</dbReference>
<dbReference type="Proteomes" id="UP000887116">
    <property type="component" value="Unassembled WGS sequence"/>
</dbReference>
<dbReference type="InterPro" id="IPR052709">
    <property type="entry name" value="Transposase-MT_Hybrid"/>
</dbReference>
<dbReference type="InterPro" id="IPR036397">
    <property type="entry name" value="RNaseH_sf"/>
</dbReference>
<dbReference type="GO" id="GO:0003676">
    <property type="term" value="F:nucleic acid binding"/>
    <property type="evidence" value="ECO:0007669"/>
    <property type="project" value="InterPro"/>
</dbReference>
<name>A0A8X6H0J1_TRICU</name>
<accession>A0A8X6H0J1</accession>
<keyword evidence="2" id="KW-1185">Reference proteome</keyword>
<dbReference type="AlphaFoldDB" id="A0A8X6H0J1"/>
<dbReference type="OrthoDB" id="616263at2759"/>
<dbReference type="PANTHER" id="PTHR46060:SF1">
    <property type="entry name" value="MARINER MOS1 TRANSPOSASE-LIKE PROTEIN"/>
    <property type="match status" value="1"/>
</dbReference>
<dbReference type="PANTHER" id="PTHR46060">
    <property type="entry name" value="MARINER MOS1 TRANSPOSASE-LIKE PROTEIN"/>
    <property type="match status" value="1"/>
</dbReference>
<sequence length="261" mass="30316">MLTSTIEDRELFEAKAKHSLSYMFIYSRNESWQSELLTELPPEPSTARFNDGKCDAKGRAWTVARWVGKFQRGHVSTSDEQRSRRPVSAGINLARAVIEQLMDEDRRWTLLQIGQVASRNTPSTGYCVMSYTYAKSQRGGYRMPLTEVQRWFRYAICSDHFERWLQDGDQFLSRIIAIDEFWAMAYEPELKSQSVEWRHAELPRRQKVLVVRDIIVCHFVPHGRAVTAQYYRDFLVQHGVRDKCPGPCGQCNNPARQCKTA</sequence>
<evidence type="ECO:0000313" key="2">
    <source>
        <dbReference type="Proteomes" id="UP000887116"/>
    </source>
</evidence>
<evidence type="ECO:0000313" key="1">
    <source>
        <dbReference type="EMBL" id="GFR14777.1"/>
    </source>
</evidence>
<reference evidence="1" key="1">
    <citation type="submission" date="2020-07" db="EMBL/GenBank/DDBJ databases">
        <title>Multicomponent nature underlies the extraordinary mechanical properties of spider dragline silk.</title>
        <authorList>
            <person name="Kono N."/>
            <person name="Nakamura H."/>
            <person name="Mori M."/>
            <person name="Yoshida Y."/>
            <person name="Ohtoshi R."/>
            <person name="Malay A.D."/>
            <person name="Moran D.A.P."/>
            <person name="Tomita M."/>
            <person name="Numata K."/>
            <person name="Arakawa K."/>
        </authorList>
    </citation>
    <scope>NUCLEOTIDE SEQUENCE</scope>
</reference>
<organism evidence="1 2">
    <name type="scientific">Trichonephila clavata</name>
    <name type="common">Joro spider</name>
    <name type="synonym">Nephila clavata</name>
    <dbReference type="NCBI Taxonomy" id="2740835"/>
    <lineage>
        <taxon>Eukaryota</taxon>
        <taxon>Metazoa</taxon>
        <taxon>Ecdysozoa</taxon>
        <taxon>Arthropoda</taxon>
        <taxon>Chelicerata</taxon>
        <taxon>Arachnida</taxon>
        <taxon>Araneae</taxon>
        <taxon>Araneomorphae</taxon>
        <taxon>Entelegynae</taxon>
        <taxon>Araneoidea</taxon>
        <taxon>Nephilidae</taxon>
        <taxon>Trichonephila</taxon>
    </lineage>
</organism>
<comment type="caution">
    <text evidence="1">The sequence shown here is derived from an EMBL/GenBank/DDBJ whole genome shotgun (WGS) entry which is preliminary data.</text>
</comment>
<proteinExistence type="predicted"/>